<evidence type="ECO:0000256" key="3">
    <source>
        <dbReference type="ARBA" id="ARBA00022801"/>
    </source>
</evidence>
<gene>
    <name evidence="5" type="ORF">LMG27177_06610</name>
</gene>
<reference evidence="5 6" key="1">
    <citation type="submission" date="2020-04" db="EMBL/GenBank/DDBJ databases">
        <authorList>
            <person name="De Canck E."/>
        </authorList>
    </citation>
    <scope>NUCLEOTIDE SEQUENCE [LARGE SCALE GENOMIC DNA]</scope>
    <source>
        <strain evidence="5 6">LMG 27177</strain>
    </source>
</reference>
<proteinExistence type="predicted"/>
<evidence type="ECO:0000256" key="4">
    <source>
        <dbReference type="ARBA" id="ARBA00023157"/>
    </source>
</evidence>
<dbReference type="PANTHER" id="PTHR33938">
    <property type="entry name" value="FERULOYL ESTERASE B-RELATED"/>
    <property type="match status" value="1"/>
</dbReference>
<dbReference type="EMBL" id="CADIKI010000027">
    <property type="protein sequence ID" value="CAB3808664.1"/>
    <property type="molecule type" value="Genomic_DNA"/>
</dbReference>
<dbReference type="PANTHER" id="PTHR33938:SF15">
    <property type="entry name" value="FERULOYL ESTERASE B-RELATED"/>
    <property type="match status" value="1"/>
</dbReference>
<dbReference type="Proteomes" id="UP000494252">
    <property type="component" value="Unassembled WGS sequence"/>
</dbReference>
<keyword evidence="1" id="KW-0719">Serine esterase</keyword>
<evidence type="ECO:0000313" key="6">
    <source>
        <dbReference type="Proteomes" id="UP000494252"/>
    </source>
</evidence>
<sequence>MLYADKAHVLHKAVVAACGASGAADGLLADPRTCHFDPATIQCANGATSTANCLSAAEVAAATKIYSGPTDATTGERMLAGSPQYGSEANWVRVEGPTTNSTDAPVKTTGLFSYNIVTGAYNLVFTGSPSMPNIDTSGYHDASFYTSFLQANHPLNDATNPTCPHSGAPAAS</sequence>
<keyword evidence="4" id="KW-1015">Disulfide bond</keyword>
<evidence type="ECO:0000256" key="1">
    <source>
        <dbReference type="ARBA" id="ARBA00022487"/>
    </source>
</evidence>
<dbReference type="Pfam" id="PF07519">
    <property type="entry name" value="Tannase"/>
    <property type="match status" value="1"/>
</dbReference>
<accession>A0A6J5H0P2</accession>
<protein>
    <submittedName>
        <fullName evidence="5">Uncharacterized protein</fullName>
    </submittedName>
</protein>
<dbReference type="RefSeq" id="WP_246291416.1">
    <property type="nucleotide sequence ID" value="NZ_CADIKI010000027.1"/>
</dbReference>
<evidence type="ECO:0000256" key="2">
    <source>
        <dbReference type="ARBA" id="ARBA00022729"/>
    </source>
</evidence>
<name>A0A6J5H0P2_9BURK</name>
<evidence type="ECO:0000313" key="5">
    <source>
        <dbReference type="EMBL" id="CAB3808664.1"/>
    </source>
</evidence>
<organism evidence="5 6">
    <name type="scientific">Paraburkholderia fynbosensis</name>
    <dbReference type="NCBI Taxonomy" id="1200993"/>
    <lineage>
        <taxon>Bacteria</taxon>
        <taxon>Pseudomonadati</taxon>
        <taxon>Pseudomonadota</taxon>
        <taxon>Betaproteobacteria</taxon>
        <taxon>Burkholderiales</taxon>
        <taxon>Burkholderiaceae</taxon>
        <taxon>Paraburkholderia</taxon>
    </lineage>
</organism>
<dbReference type="AlphaFoldDB" id="A0A6J5H0P2"/>
<keyword evidence="6" id="KW-1185">Reference proteome</keyword>
<keyword evidence="2" id="KW-0732">Signal</keyword>
<dbReference type="GO" id="GO:0052689">
    <property type="term" value="F:carboxylic ester hydrolase activity"/>
    <property type="evidence" value="ECO:0007669"/>
    <property type="project" value="UniProtKB-KW"/>
</dbReference>
<keyword evidence="3" id="KW-0378">Hydrolase</keyword>
<dbReference type="InterPro" id="IPR011118">
    <property type="entry name" value="Tannase/feruloyl_esterase"/>
</dbReference>